<dbReference type="FunFam" id="3.40.190.290:FF:000001">
    <property type="entry name" value="Transcriptional regulator, LysR family"/>
    <property type="match status" value="1"/>
</dbReference>
<feature type="domain" description="HTH lysR-type" evidence="5">
    <location>
        <begin position="1"/>
        <end position="60"/>
    </location>
</feature>
<dbReference type="Proteomes" id="UP000240653">
    <property type="component" value="Unassembled WGS sequence"/>
</dbReference>
<name>A0A2P7S0Z4_9HYPH</name>
<sequence length="306" mass="34065">MDNRSWEMQVFLRVVDAGSFSEAARLLRMTPSTISKLIARLETRVGVRLLERSTRRLSLTAEGQMYYERGQSLLREFDDVERELSQGAASTGGTVRVNVSVAFGVLALEPILPEFWQAYPNIVVDLSLSDEIVDLYLDRTDVAFRVGPLPSSSMMARKIGTARRKIVASPAYLRRNGTPTSVDDLSRHNCLSFNFRRSAPVWPLKESGRIVDRAVQGALLANNGETVRRMAVAGVGLARLGDYHTRADIAEGRLVEVLHDVVAEDEEEIHALFLGGGRVPQRVRAFLDFVCPRLQRFLEGAPKPLS</sequence>
<dbReference type="EMBL" id="PXYL01000020">
    <property type="protein sequence ID" value="PSJ56112.1"/>
    <property type="molecule type" value="Genomic_DNA"/>
</dbReference>
<accession>A0A2P7S0Z4</accession>
<evidence type="ECO:0000256" key="2">
    <source>
        <dbReference type="ARBA" id="ARBA00023015"/>
    </source>
</evidence>
<evidence type="ECO:0000313" key="6">
    <source>
        <dbReference type="EMBL" id="PSJ56112.1"/>
    </source>
</evidence>
<dbReference type="Gene3D" id="1.10.10.10">
    <property type="entry name" value="Winged helix-like DNA-binding domain superfamily/Winged helix DNA-binding domain"/>
    <property type="match status" value="1"/>
</dbReference>
<dbReference type="PANTHER" id="PTHR30537:SF71">
    <property type="entry name" value="TRANSCRIPTIONAL REGULATORY PROTEIN"/>
    <property type="match status" value="1"/>
</dbReference>
<dbReference type="InterPro" id="IPR005119">
    <property type="entry name" value="LysR_subst-bd"/>
</dbReference>
<dbReference type="PROSITE" id="PS50931">
    <property type="entry name" value="HTH_LYSR"/>
    <property type="match status" value="1"/>
</dbReference>
<reference evidence="6 7" key="1">
    <citation type="submission" date="2018-03" db="EMBL/GenBank/DDBJ databases">
        <title>The draft genome of Mesorhizobium soli JCM 19897.</title>
        <authorList>
            <person name="Li L."/>
            <person name="Liu L."/>
            <person name="Liang L."/>
            <person name="Wang T."/>
            <person name="Zhang X."/>
        </authorList>
    </citation>
    <scope>NUCLEOTIDE SEQUENCE [LARGE SCALE GENOMIC DNA]</scope>
    <source>
        <strain evidence="6 7">JCM 19897</strain>
    </source>
</reference>
<dbReference type="SUPFAM" id="SSF46785">
    <property type="entry name" value="Winged helix' DNA-binding domain"/>
    <property type="match status" value="1"/>
</dbReference>
<evidence type="ECO:0000256" key="4">
    <source>
        <dbReference type="ARBA" id="ARBA00023163"/>
    </source>
</evidence>
<organism evidence="6 7">
    <name type="scientific">Pseudaminobacter soli</name>
    <name type="common">ex Li et al. 2025</name>
    <dbReference type="NCBI Taxonomy" id="1295366"/>
    <lineage>
        <taxon>Bacteria</taxon>
        <taxon>Pseudomonadati</taxon>
        <taxon>Pseudomonadota</taxon>
        <taxon>Alphaproteobacteria</taxon>
        <taxon>Hyphomicrobiales</taxon>
        <taxon>Phyllobacteriaceae</taxon>
        <taxon>Pseudaminobacter</taxon>
    </lineage>
</organism>
<protein>
    <submittedName>
        <fullName evidence="6">LysR family transcriptional regulator</fullName>
    </submittedName>
</protein>
<proteinExistence type="inferred from homology"/>
<keyword evidence="3" id="KW-0238">DNA-binding</keyword>
<evidence type="ECO:0000256" key="1">
    <source>
        <dbReference type="ARBA" id="ARBA00009437"/>
    </source>
</evidence>
<dbReference type="RefSeq" id="WP_106726843.1">
    <property type="nucleotide sequence ID" value="NZ_PXYL01000020.1"/>
</dbReference>
<keyword evidence="2" id="KW-0805">Transcription regulation</keyword>
<comment type="caution">
    <text evidence="6">The sequence shown here is derived from an EMBL/GenBank/DDBJ whole genome shotgun (WGS) entry which is preliminary data.</text>
</comment>
<evidence type="ECO:0000259" key="5">
    <source>
        <dbReference type="PROSITE" id="PS50931"/>
    </source>
</evidence>
<dbReference type="PANTHER" id="PTHR30537">
    <property type="entry name" value="HTH-TYPE TRANSCRIPTIONAL REGULATOR"/>
    <property type="match status" value="1"/>
</dbReference>
<evidence type="ECO:0000256" key="3">
    <source>
        <dbReference type="ARBA" id="ARBA00023125"/>
    </source>
</evidence>
<dbReference type="Pfam" id="PF03466">
    <property type="entry name" value="LysR_substrate"/>
    <property type="match status" value="1"/>
</dbReference>
<dbReference type="InterPro" id="IPR000847">
    <property type="entry name" value="LysR_HTH_N"/>
</dbReference>
<keyword evidence="4" id="KW-0804">Transcription</keyword>
<dbReference type="Pfam" id="PF00126">
    <property type="entry name" value="HTH_1"/>
    <property type="match status" value="1"/>
</dbReference>
<dbReference type="FunFam" id="1.10.10.10:FF:000001">
    <property type="entry name" value="LysR family transcriptional regulator"/>
    <property type="match status" value="1"/>
</dbReference>
<dbReference type="Gene3D" id="3.40.190.290">
    <property type="match status" value="1"/>
</dbReference>
<dbReference type="InterPro" id="IPR058163">
    <property type="entry name" value="LysR-type_TF_proteobact-type"/>
</dbReference>
<dbReference type="GO" id="GO:0006351">
    <property type="term" value="P:DNA-templated transcription"/>
    <property type="evidence" value="ECO:0007669"/>
    <property type="project" value="TreeGrafter"/>
</dbReference>
<dbReference type="InterPro" id="IPR036390">
    <property type="entry name" value="WH_DNA-bd_sf"/>
</dbReference>
<comment type="similarity">
    <text evidence="1">Belongs to the LysR transcriptional regulatory family.</text>
</comment>
<dbReference type="SUPFAM" id="SSF53850">
    <property type="entry name" value="Periplasmic binding protein-like II"/>
    <property type="match status" value="1"/>
</dbReference>
<dbReference type="GO" id="GO:0003700">
    <property type="term" value="F:DNA-binding transcription factor activity"/>
    <property type="evidence" value="ECO:0007669"/>
    <property type="project" value="InterPro"/>
</dbReference>
<dbReference type="OrthoDB" id="9786526at2"/>
<keyword evidence="7" id="KW-1185">Reference proteome</keyword>
<dbReference type="AlphaFoldDB" id="A0A2P7S0Z4"/>
<gene>
    <name evidence="6" type="ORF">C7I85_25490</name>
</gene>
<evidence type="ECO:0000313" key="7">
    <source>
        <dbReference type="Proteomes" id="UP000240653"/>
    </source>
</evidence>
<dbReference type="GO" id="GO:0043565">
    <property type="term" value="F:sequence-specific DNA binding"/>
    <property type="evidence" value="ECO:0007669"/>
    <property type="project" value="TreeGrafter"/>
</dbReference>
<dbReference type="InterPro" id="IPR036388">
    <property type="entry name" value="WH-like_DNA-bd_sf"/>
</dbReference>